<feature type="domain" description="Ig-like" evidence="2">
    <location>
        <begin position="2"/>
        <end position="41"/>
    </location>
</feature>
<gene>
    <name evidence="3" type="ORF">L9F63_026392</name>
</gene>
<dbReference type="Gene3D" id="2.60.40.10">
    <property type="entry name" value="Immunoglobulins"/>
    <property type="match status" value="1"/>
</dbReference>
<evidence type="ECO:0000313" key="4">
    <source>
        <dbReference type="Proteomes" id="UP001233999"/>
    </source>
</evidence>
<dbReference type="InterPro" id="IPR013783">
    <property type="entry name" value="Ig-like_fold"/>
</dbReference>
<protein>
    <recommendedName>
        <fullName evidence="2">Ig-like domain-containing protein</fullName>
    </recommendedName>
</protein>
<evidence type="ECO:0000259" key="2">
    <source>
        <dbReference type="PROSITE" id="PS50835"/>
    </source>
</evidence>
<evidence type="ECO:0000256" key="1">
    <source>
        <dbReference type="ARBA" id="ARBA00023157"/>
    </source>
</evidence>
<reference evidence="3" key="2">
    <citation type="submission" date="2023-05" db="EMBL/GenBank/DDBJ databases">
        <authorList>
            <person name="Fouks B."/>
        </authorList>
    </citation>
    <scope>NUCLEOTIDE SEQUENCE</scope>
    <source>
        <strain evidence="3">Stay&amp;Tobe</strain>
        <tissue evidence="3">Testes</tissue>
    </source>
</reference>
<reference evidence="3" key="1">
    <citation type="journal article" date="2023" name="IScience">
        <title>Live-bearing cockroach genome reveals convergent evolutionary mechanisms linked to viviparity in insects and beyond.</title>
        <authorList>
            <person name="Fouks B."/>
            <person name="Harrison M.C."/>
            <person name="Mikhailova A.A."/>
            <person name="Marchal E."/>
            <person name="English S."/>
            <person name="Carruthers M."/>
            <person name="Jennings E.C."/>
            <person name="Chiamaka E.L."/>
            <person name="Frigard R.A."/>
            <person name="Pippel M."/>
            <person name="Attardo G.M."/>
            <person name="Benoit J.B."/>
            <person name="Bornberg-Bauer E."/>
            <person name="Tobe S.S."/>
        </authorList>
    </citation>
    <scope>NUCLEOTIDE SEQUENCE</scope>
    <source>
        <strain evidence="3">Stay&amp;Tobe</strain>
    </source>
</reference>
<dbReference type="InterPro" id="IPR007110">
    <property type="entry name" value="Ig-like_dom"/>
</dbReference>
<dbReference type="InterPro" id="IPR013162">
    <property type="entry name" value="CD80_C2-set"/>
</dbReference>
<keyword evidence="4" id="KW-1185">Reference proteome</keyword>
<dbReference type="Pfam" id="PF08205">
    <property type="entry name" value="C2-set_2"/>
    <property type="match status" value="1"/>
</dbReference>
<sequence length="76" mass="8463">RPLDVRLLGENQPLSASSEYEVACQSSGARPPANISWWKAGLLLDHIRETPCFLIFSRSHQPELPMTSPTNLFRGA</sequence>
<dbReference type="PROSITE" id="PS50835">
    <property type="entry name" value="IG_LIKE"/>
    <property type="match status" value="1"/>
</dbReference>
<comment type="caution">
    <text evidence="3">The sequence shown here is derived from an EMBL/GenBank/DDBJ whole genome shotgun (WGS) entry which is preliminary data.</text>
</comment>
<dbReference type="SUPFAM" id="SSF48726">
    <property type="entry name" value="Immunoglobulin"/>
    <property type="match status" value="1"/>
</dbReference>
<keyword evidence="1" id="KW-1015">Disulfide bond</keyword>
<dbReference type="Proteomes" id="UP001233999">
    <property type="component" value="Unassembled WGS sequence"/>
</dbReference>
<proteinExistence type="predicted"/>
<dbReference type="EMBL" id="JASPKZ010000544">
    <property type="protein sequence ID" value="KAJ9599759.1"/>
    <property type="molecule type" value="Genomic_DNA"/>
</dbReference>
<dbReference type="InterPro" id="IPR036179">
    <property type="entry name" value="Ig-like_dom_sf"/>
</dbReference>
<feature type="non-terminal residue" evidence="3">
    <location>
        <position position="1"/>
    </location>
</feature>
<feature type="non-terminal residue" evidence="3">
    <location>
        <position position="76"/>
    </location>
</feature>
<organism evidence="3 4">
    <name type="scientific">Diploptera punctata</name>
    <name type="common">Pacific beetle cockroach</name>
    <dbReference type="NCBI Taxonomy" id="6984"/>
    <lineage>
        <taxon>Eukaryota</taxon>
        <taxon>Metazoa</taxon>
        <taxon>Ecdysozoa</taxon>
        <taxon>Arthropoda</taxon>
        <taxon>Hexapoda</taxon>
        <taxon>Insecta</taxon>
        <taxon>Pterygota</taxon>
        <taxon>Neoptera</taxon>
        <taxon>Polyneoptera</taxon>
        <taxon>Dictyoptera</taxon>
        <taxon>Blattodea</taxon>
        <taxon>Blaberoidea</taxon>
        <taxon>Blaberidae</taxon>
        <taxon>Diplopterinae</taxon>
        <taxon>Diploptera</taxon>
    </lineage>
</organism>
<accession>A0AAD8ERV3</accession>
<evidence type="ECO:0000313" key="3">
    <source>
        <dbReference type="EMBL" id="KAJ9599759.1"/>
    </source>
</evidence>
<name>A0AAD8ERV3_DIPPU</name>
<dbReference type="AlphaFoldDB" id="A0AAD8ERV3"/>